<dbReference type="STRING" id="94237.ENSMMOP00000000715"/>
<accession>A0A3Q4AA01</accession>
<reference evidence="4" key="1">
    <citation type="submission" date="2025-08" db="UniProtKB">
        <authorList>
            <consortium name="Ensembl"/>
        </authorList>
    </citation>
    <scope>IDENTIFICATION</scope>
</reference>
<dbReference type="PANTHER" id="PTHR22793">
    <property type="entry name" value="MYOCARDIN-RELATED TRANSCRIPTION FACTOR-RELATED"/>
    <property type="match status" value="1"/>
</dbReference>
<reference evidence="4" key="2">
    <citation type="submission" date="2025-09" db="UniProtKB">
        <authorList>
            <consortium name="Ensembl"/>
        </authorList>
    </citation>
    <scope>IDENTIFICATION</scope>
</reference>
<proteinExistence type="predicted"/>
<dbReference type="AlphaFoldDB" id="A0A3Q4AA01"/>
<dbReference type="Proteomes" id="UP000261620">
    <property type="component" value="Unplaced"/>
</dbReference>
<evidence type="ECO:0000313" key="4">
    <source>
        <dbReference type="Ensembl" id="ENSMMOP00000000715.1"/>
    </source>
</evidence>
<keyword evidence="2" id="KW-0677">Repeat</keyword>
<dbReference type="GO" id="GO:0005634">
    <property type="term" value="C:nucleus"/>
    <property type="evidence" value="ECO:0007669"/>
    <property type="project" value="UniProtKB-SubCell"/>
</dbReference>
<dbReference type="Pfam" id="PF02755">
    <property type="entry name" value="RPEL"/>
    <property type="match status" value="1"/>
</dbReference>
<evidence type="ECO:0000256" key="1">
    <source>
        <dbReference type="ARBA" id="ARBA00004123"/>
    </source>
</evidence>
<dbReference type="OMA" id="IRRILLC"/>
<evidence type="ECO:0000256" key="2">
    <source>
        <dbReference type="ARBA" id="ARBA00022737"/>
    </source>
</evidence>
<protein>
    <submittedName>
        <fullName evidence="4">Uncharacterized protein</fullName>
    </submittedName>
</protein>
<dbReference type="GO" id="GO:0045944">
    <property type="term" value="P:positive regulation of transcription by RNA polymerase II"/>
    <property type="evidence" value="ECO:0007669"/>
    <property type="project" value="TreeGrafter"/>
</dbReference>
<dbReference type="Ensembl" id="ENSMMOT00000000727.1">
    <property type="protein sequence ID" value="ENSMMOP00000000715.1"/>
    <property type="gene ID" value="ENSMMOG00000000619.1"/>
</dbReference>
<keyword evidence="3" id="KW-0539">Nucleus</keyword>
<comment type="subcellular location">
    <subcellularLocation>
        <location evidence="1">Nucleus</location>
    </subcellularLocation>
</comment>
<keyword evidence="5" id="KW-1185">Reference proteome</keyword>
<name>A0A3Q4AA01_MOLML</name>
<dbReference type="GO" id="GO:0051145">
    <property type="term" value="P:smooth muscle cell differentiation"/>
    <property type="evidence" value="ECO:0007669"/>
    <property type="project" value="TreeGrafter"/>
</dbReference>
<organism evidence="4 5">
    <name type="scientific">Mola mola</name>
    <name type="common">Ocean sunfish</name>
    <name type="synonym">Tetraodon mola</name>
    <dbReference type="NCBI Taxonomy" id="94237"/>
    <lineage>
        <taxon>Eukaryota</taxon>
        <taxon>Metazoa</taxon>
        <taxon>Chordata</taxon>
        <taxon>Craniata</taxon>
        <taxon>Vertebrata</taxon>
        <taxon>Euteleostomi</taxon>
        <taxon>Actinopterygii</taxon>
        <taxon>Neopterygii</taxon>
        <taxon>Teleostei</taxon>
        <taxon>Neoteleostei</taxon>
        <taxon>Acanthomorphata</taxon>
        <taxon>Eupercaria</taxon>
        <taxon>Tetraodontiformes</taxon>
        <taxon>Molidae</taxon>
        <taxon>Mola</taxon>
    </lineage>
</organism>
<dbReference type="SMART" id="SM00707">
    <property type="entry name" value="RPEL"/>
    <property type="match status" value="2"/>
</dbReference>
<sequence>FQALKSSAAFHEQTRSLERAMTEDYLKRKIRSCPELSELIRMHILEGTTAKPSLQAKQLQLKRARLADDLNDKISHWPGPMELVQKNILPVHSSIKQANIGNIKKTQFKVMFTSKQFKKLCPILLLFKFQIFIRRILLCKMRLNADCTHCK</sequence>
<evidence type="ECO:0000256" key="3">
    <source>
        <dbReference type="ARBA" id="ARBA00023242"/>
    </source>
</evidence>
<dbReference type="Gene3D" id="6.10.150.10">
    <property type="match status" value="1"/>
</dbReference>
<dbReference type="GO" id="GO:0003713">
    <property type="term" value="F:transcription coactivator activity"/>
    <property type="evidence" value="ECO:0007669"/>
    <property type="project" value="TreeGrafter"/>
</dbReference>
<evidence type="ECO:0000313" key="5">
    <source>
        <dbReference type="Proteomes" id="UP000261620"/>
    </source>
</evidence>
<dbReference type="InterPro" id="IPR043451">
    <property type="entry name" value="Myocardin-like"/>
</dbReference>
<dbReference type="PANTHER" id="PTHR22793:SF6">
    <property type="entry name" value="MYOCARDIN-RELATED TRANSCRIPTION FACTOR A"/>
    <property type="match status" value="1"/>
</dbReference>
<dbReference type="Gene3D" id="6.10.140.2040">
    <property type="match status" value="1"/>
</dbReference>
<dbReference type="InterPro" id="IPR004018">
    <property type="entry name" value="RPEL_repeat"/>
</dbReference>